<dbReference type="InterPro" id="IPR013083">
    <property type="entry name" value="Znf_RING/FYVE/PHD"/>
</dbReference>
<protein>
    <submittedName>
        <fullName evidence="7">Protein bassoon</fullName>
    </submittedName>
</protein>
<dbReference type="AlphaFoldDB" id="A0A444V6W2"/>
<feature type="compositionally biased region" description="Gly residues" evidence="5">
    <location>
        <begin position="8"/>
        <end position="17"/>
    </location>
</feature>
<sequence length="211" mass="20910">MGNEASLEGGGQPGDPGSGISTAGAPGSISAPAGSGQLIKPSNGAAVGGGAAAGPTAGINSLSGRPNQINPAGPKPSSQVGYADSRTGGGGRAEPYRLAAHDSPREQKTQGPGQGQGQGQGSHHSLHVDTSVRSGKSPSVSPCTTPTSPYSVPQIAPMPSSKVCPLCKTTDLTAPHNQPNFNTCTQCRSTVCNQCGFNPNPHLTEVGAHSL</sequence>
<dbReference type="GO" id="GO:0030424">
    <property type="term" value="C:axon"/>
    <property type="evidence" value="ECO:0007669"/>
    <property type="project" value="TreeGrafter"/>
</dbReference>
<evidence type="ECO:0000256" key="2">
    <source>
        <dbReference type="ARBA" id="ARBA00022737"/>
    </source>
</evidence>
<dbReference type="GO" id="GO:0098978">
    <property type="term" value="C:glutamatergic synapse"/>
    <property type="evidence" value="ECO:0007669"/>
    <property type="project" value="TreeGrafter"/>
</dbReference>
<name>A0A444V6W2_ACIRT</name>
<evidence type="ECO:0000256" key="3">
    <source>
        <dbReference type="ARBA" id="ARBA00022771"/>
    </source>
</evidence>
<accession>A0A444V6W2</accession>
<dbReference type="InterPro" id="IPR008899">
    <property type="entry name" value="Znf_piccolo"/>
</dbReference>
<dbReference type="Proteomes" id="UP000289886">
    <property type="component" value="Unassembled WGS sequence"/>
</dbReference>
<dbReference type="GO" id="GO:0008270">
    <property type="term" value="F:zinc ion binding"/>
    <property type="evidence" value="ECO:0007669"/>
    <property type="project" value="UniProtKB-KW"/>
</dbReference>
<dbReference type="GO" id="GO:0048788">
    <property type="term" value="C:cytoskeleton of presynaptic active zone"/>
    <property type="evidence" value="ECO:0007669"/>
    <property type="project" value="TreeGrafter"/>
</dbReference>
<keyword evidence="8" id="KW-1185">Reference proteome</keyword>
<feature type="region of interest" description="Disordered" evidence="5">
    <location>
        <begin position="1"/>
        <end position="149"/>
    </location>
</feature>
<dbReference type="InterPro" id="IPR052098">
    <property type="entry name" value="Presynaptic_Scaffold_Bsn/Pclo"/>
</dbReference>
<keyword evidence="4" id="KW-0862">Zinc</keyword>
<evidence type="ECO:0000256" key="5">
    <source>
        <dbReference type="SAM" id="MobiDB-lite"/>
    </source>
</evidence>
<dbReference type="Pfam" id="PF05715">
    <property type="entry name" value="zf-piccolo"/>
    <property type="match status" value="1"/>
</dbReference>
<dbReference type="GO" id="GO:0098982">
    <property type="term" value="C:GABA-ergic synapse"/>
    <property type="evidence" value="ECO:0007669"/>
    <property type="project" value="TreeGrafter"/>
</dbReference>
<dbReference type="GO" id="GO:0098882">
    <property type="term" value="F:structural constituent of presynaptic active zone"/>
    <property type="evidence" value="ECO:0007669"/>
    <property type="project" value="TreeGrafter"/>
</dbReference>
<comment type="caution">
    <text evidence="7">The sequence shown here is derived from an EMBL/GenBank/DDBJ whole genome shotgun (WGS) entry which is preliminary data.</text>
</comment>
<proteinExistence type="predicted"/>
<evidence type="ECO:0000256" key="4">
    <source>
        <dbReference type="ARBA" id="ARBA00022833"/>
    </source>
</evidence>
<evidence type="ECO:0000313" key="8">
    <source>
        <dbReference type="Proteomes" id="UP000289886"/>
    </source>
</evidence>
<evidence type="ECO:0000259" key="6">
    <source>
        <dbReference type="Pfam" id="PF05715"/>
    </source>
</evidence>
<dbReference type="GO" id="GO:1904071">
    <property type="term" value="P:presynaptic active zone assembly"/>
    <property type="evidence" value="ECO:0007669"/>
    <property type="project" value="TreeGrafter"/>
</dbReference>
<feature type="domain" description="Zinc finger piccolo-type" evidence="6">
    <location>
        <begin position="163"/>
        <end position="206"/>
    </location>
</feature>
<keyword evidence="2" id="KW-0677">Repeat</keyword>
<gene>
    <name evidence="7" type="ORF">EOD39_16022</name>
</gene>
<reference evidence="7 8" key="1">
    <citation type="submission" date="2019-01" db="EMBL/GenBank/DDBJ databases">
        <title>Draft Genome and Complete Hox-Cluster Characterization of the Sterlet Sturgeon (Acipenser ruthenus).</title>
        <authorList>
            <person name="Wei Q."/>
        </authorList>
    </citation>
    <scope>NUCLEOTIDE SEQUENCE [LARGE SCALE GENOMIC DNA]</scope>
    <source>
        <strain evidence="7">WHYD16114868_AA</strain>
        <tissue evidence="7">Blood</tissue>
    </source>
</reference>
<dbReference type="PANTHER" id="PTHR14113">
    <property type="entry name" value="PICCOLO/BASSOON"/>
    <property type="match status" value="1"/>
</dbReference>
<dbReference type="GO" id="GO:0035418">
    <property type="term" value="P:protein localization to synapse"/>
    <property type="evidence" value="ECO:0007669"/>
    <property type="project" value="TreeGrafter"/>
</dbReference>
<keyword evidence="3" id="KW-0863">Zinc-finger</keyword>
<feature type="compositionally biased region" description="Low complexity" evidence="5">
    <location>
        <begin position="137"/>
        <end position="149"/>
    </location>
</feature>
<feature type="compositionally biased region" description="Basic and acidic residues" evidence="5">
    <location>
        <begin position="99"/>
        <end position="108"/>
    </location>
</feature>
<feature type="compositionally biased region" description="Low complexity" evidence="5">
    <location>
        <begin position="18"/>
        <end position="36"/>
    </location>
</feature>
<evidence type="ECO:0000313" key="7">
    <source>
        <dbReference type="EMBL" id="RXM96172.1"/>
    </source>
</evidence>
<dbReference type="PANTHER" id="PTHR14113:SF1">
    <property type="entry name" value="PROTEIN BASSOON"/>
    <property type="match status" value="1"/>
</dbReference>
<feature type="compositionally biased region" description="Polar residues" evidence="5">
    <location>
        <begin position="59"/>
        <end position="80"/>
    </location>
</feature>
<organism evidence="7 8">
    <name type="scientific">Acipenser ruthenus</name>
    <name type="common">Sterlet sturgeon</name>
    <dbReference type="NCBI Taxonomy" id="7906"/>
    <lineage>
        <taxon>Eukaryota</taxon>
        <taxon>Metazoa</taxon>
        <taxon>Chordata</taxon>
        <taxon>Craniata</taxon>
        <taxon>Vertebrata</taxon>
        <taxon>Euteleostomi</taxon>
        <taxon>Actinopterygii</taxon>
        <taxon>Chondrostei</taxon>
        <taxon>Acipenseriformes</taxon>
        <taxon>Acipenseridae</taxon>
        <taxon>Acipenser</taxon>
    </lineage>
</organism>
<dbReference type="EMBL" id="SCEB01001804">
    <property type="protein sequence ID" value="RXM96172.1"/>
    <property type="molecule type" value="Genomic_DNA"/>
</dbReference>
<dbReference type="Gene3D" id="3.30.40.10">
    <property type="entry name" value="Zinc/RING finger domain, C3HC4 (zinc finger)"/>
    <property type="match status" value="1"/>
</dbReference>
<evidence type="ECO:0000256" key="1">
    <source>
        <dbReference type="ARBA" id="ARBA00022723"/>
    </source>
</evidence>
<keyword evidence="1" id="KW-0479">Metal-binding</keyword>